<dbReference type="CDD" id="cd00340">
    <property type="entry name" value="GSH_Peroxidase"/>
    <property type="match status" value="1"/>
</dbReference>
<feature type="active site" evidence="4">
    <location>
        <position position="35"/>
    </location>
</feature>
<sequence length="156" mass="17837">MNFYDFKAKGINGQEVKMEDYKGKAVVVVNTASDCDFASQLKGLEQLYAECKDKGLVILGFPCNQFGKKEDRSNEETKEVYEALGITFPVFEAVDVNGKTAHPLFKYLKSQDPEYFAGEIKWNFTKYFLDKEGKLVKKYAPTVLPEKMKAEIEKYL</sequence>
<accession>A0A1H9YNU6</accession>
<organism evidence="7 8">
    <name type="scientific">[Clostridium] polysaccharolyticum</name>
    <dbReference type="NCBI Taxonomy" id="29364"/>
    <lineage>
        <taxon>Bacteria</taxon>
        <taxon>Bacillati</taxon>
        <taxon>Bacillota</taxon>
        <taxon>Clostridia</taxon>
        <taxon>Lachnospirales</taxon>
        <taxon>Lachnospiraceae</taxon>
    </lineage>
</organism>
<feature type="domain" description="Thioredoxin" evidence="6">
    <location>
        <begin position="1"/>
        <end position="156"/>
    </location>
</feature>
<evidence type="ECO:0000256" key="3">
    <source>
        <dbReference type="ARBA" id="ARBA00023002"/>
    </source>
</evidence>
<evidence type="ECO:0000256" key="4">
    <source>
        <dbReference type="PIRSR" id="PIRSR000303-1"/>
    </source>
</evidence>
<comment type="similarity">
    <text evidence="1 5">Belongs to the glutathione peroxidase family.</text>
</comment>
<dbReference type="PIRSF" id="PIRSF000303">
    <property type="entry name" value="Glutathion_perox"/>
    <property type="match status" value="1"/>
</dbReference>
<dbReference type="GO" id="GO:0034599">
    <property type="term" value="P:cellular response to oxidative stress"/>
    <property type="evidence" value="ECO:0007669"/>
    <property type="project" value="TreeGrafter"/>
</dbReference>
<gene>
    <name evidence="7" type="ORF">SAMN04487772_102101</name>
</gene>
<dbReference type="Gene3D" id="3.40.30.10">
    <property type="entry name" value="Glutaredoxin"/>
    <property type="match status" value="1"/>
</dbReference>
<evidence type="ECO:0000259" key="6">
    <source>
        <dbReference type="PROSITE" id="PS51352"/>
    </source>
</evidence>
<dbReference type="PROSITE" id="PS00763">
    <property type="entry name" value="GLUTATHIONE_PEROXID_2"/>
    <property type="match status" value="1"/>
</dbReference>
<evidence type="ECO:0000313" key="7">
    <source>
        <dbReference type="EMBL" id="SES70282.1"/>
    </source>
</evidence>
<evidence type="ECO:0000256" key="1">
    <source>
        <dbReference type="ARBA" id="ARBA00006926"/>
    </source>
</evidence>
<protein>
    <recommendedName>
        <fullName evidence="5">Glutathione peroxidase</fullName>
    </recommendedName>
</protein>
<dbReference type="PANTHER" id="PTHR11592">
    <property type="entry name" value="GLUTATHIONE PEROXIDASE"/>
    <property type="match status" value="1"/>
</dbReference>
<dbReference type="RefSeq" id="WP_092475537.1">
    <property type="nucleotide sequence ID" value="NZ_FOHN01000002.1"/>
</dbReference>
<dbReference type="FunFam" id="3.40.30.10:FF:000301">
    <property type="entry name" value="Glutathione peroxidase"/>
    <property type="match status" value="1"/>
</dbReference>
<dbReference type="SUPFAM" id="SSF52833">
    <property type="entry name" value="Thioredoxin-like"/>
    <property type="match status" value="1"/>
</dbReference>
<dbReference type="InterPro" id="IPR000889">
    <property type="entry name" value="Glutathione_peroxidase"/>
</dbReference>
<name>A0A1H9YNU6_9FIRM</name>
<dbReference type="InterPro" id="IPR013766">
    <property type="entry name" value="Thioredoxin_domain"/>
</dbReference>
<evidence type="ECO:0000256" key="5">
    <source>
        <dbReference type="RuleBase" id="RU000499"/>
    </source>
</evidence>
<dbReference type="PANTHER" id="PTHR11592:SF78">
    <property type="entry name" value="GLUTATHIONE PEROXIDASE"/>
    <property type="match status" value="1"/>
</dbReference>
<keyword evidence="3 5" id="KW-0560">Oxidoreductase</keyword>
<dbReference type="EMBL" id="FOHN01000002">
    <property type="protein sequence ID" value="SES70282.1"/>
    <property type="molecule type" value="Genomic_DNA"/>
</dbReference>
<dbReference type="STRING" id="29364.SAMN04487772_102101"/>
<dbReference type="InterPro" id="IPR029760">
    <property type="entry name" value="GPX_CS"/>
</dbReference>
<dbReference type="PRINTS" id="PR01011">
    <property type="entry name" value="GLUTPROXDASE"/>
</dbReference>
<dbReference type="Pfam" id="PF00255">
    <property type="entry name" value="GSHPx"/>
    <property type="match status" value="1"/>
</dbReference>
<reference evidence="7 8" key="1">
    <citation type="submission" date="2016-10" db="EMBL/GenBank/DDBJ databases">
        <authorList>
            <person name="de Groot N.N."/>
        </authorList>
    </citation>
    <scope>NUCLEOTIDE SEQUENCE [LARGE SCALE GENOMIC DNA]</scope>
    <source>
        <strain evidence="7 8">DSM 1801</strain>
    </source>
</reference>
<dbReference type="PROSITE" id="PS51355">
    <property type="entry name" value="GLUTATHIONE_PEROXID_3"/>
    <property type="match status" value="1"/>
</dbReference>
<keyword evidence="8" id="KW-1185">Reference proteome</keyword>
<keyword evidence="2 5" id="KW-0575">Peroxidase</keyword>
<dbReference type="OrthoDB" id="9809733at2"/>
<dbReference type="AlphaFoldDB" id="A0A1H9YNU6"/>
<dbReference type="Proteomes" id="UP000199800">
    <property type="component" value="Unassembled WGS sequence"/>
</dbReference>
<proteinExistence type="inferred from homology"/>
<evidence type="ECO:0000256" key="2">
    <source>
        <dbReference type="ARBA" id="ARBA00022559"/>
    </source>
</evidence>
<dbReference type="GO" id="GO:0004601">
    <property type="term" value="F:peroxidase activity"/>
    <property type="evidence" value="ECO:0007669"/>
    <property type="project" value="UniProtKB-KW"/>
</dbReference>
<dbReference type="PROSITE" id="PS51352">
    <property type="entry name" value="THIOREDOXIN_2"/>
    <property type="match status" value="1"/>
</dbReference>
<dbReference type="InterPro" id="IPR036249">
    <property type="entry name" value="Thioredoxin-like_sf"/>
</dbReference>
<evidence type="ECO:0000313" key="8">
    <source>
        <dbReference type="Proteomes" id="UP000199800"/>
    </source>
</evidence>